<dbReference type="Gene3D" id="3.80.10.10">
    <property type="entry name" value="Ribonuclease Inhibitor"/>
    <property type="match status" value="1"/>
</dbReference>
<feature type="transmembrane region" description="Helical" evidence="4">
    <location>
        <begin position="396"/>
        <end position="414"/>
    </location>
</feature>
<keyword evidence="2" id="KW-0732">Signal</keyword>
<evidence type="ECO:0000256" key="1">
    <source>
        <dbReference type="ARBA" id="ARBA00022614"/>
    </source>
</evidence>
<evidence type="ECO:0000256" key="4">
    <source>
        <dbReference type="SAM" id="Phobius"/>
    </source>
</evidence>
<keyword evidence="4" id="KW-1133">Transmembrane helix</keyword>
<evidence type="ECO:0000256" key="2">
    <source>
        <dbReference type="ARBA" id="ARBA00022729"/>
    </source>
</evidence>
<keyword evidence="1" id="KW-0433">Leucine-rich repeat</keyword>
<evidence type="ECO:0000313" key="5">
    <source>
        <dbReference type="EMBL" id="KAK6636998.1"/>
    </source>
</evidence>
<evidence type="ECO:0008006" key="7">
    <source>
        <dbReference type="Google" id="ProtNLM"/>
    </source>
</evidence>
<dbReference type="InterPro" id="IPR001611">
    <property type="entry name" value="Leu-rich_rpt"/>
</dbReference>
<accession>A0AAN8P4K0</accession>
<reference evidence="5 6" key="1">
    <citation type="submission" date="2023-10" db="EMBL/GenBank/DDBJ databases">
        <title>Genomes of two closely related lineages of the louse Polyplax serrata with different host specificities.</title>
        <authorList>
            <person name="Martinu J."/>
            <person name="Tarabai H."/>
            <person name="Stefka J."/>
            <person name="Hypsa V."/>
        </authorList>
    </citation>
    <scope>NUCLEOTIDE SEQUENCE [LARGE SCALE GENOMIC DNA]</scope>
    <source>
        <strain evidence="5">HR10_N</strain>
    </source>
</reference>
<dbReference type="EMBL" id="JAWJWE010000004">
    <property type="protein sequence ID" value="KAK6636998.1"/>
    <property type="molecule type" value="Genomic_DNA"/>
</dbReference>
<name>A0AAN8P4K0_POLSC</name>
<proteinExistence type="predicted"/>
<dbReference type="Proteomes" id="UP001372834">
    <property type="component" value="Unassembled WGS sequence"/>
</dbReference>
<dbReference type="GO" id="GO:0016020">
    <property type="term" value="C:membrane"/>
    <property type="evidence" value="ECO:0007669"/>
    <property type="project" value="TreeGrafter"/>
</dbReference>
<keyword evidence="4" id="KW-0472">Membrane</keyword>
<dbReference type="InterPro" id="IPR052286">
    <property type="entry name" value="Wnt_signaling_inhibitor"/>
</dbReference>
<comment type="caution">
    <text evidence="5">The sequence shown here is derived from an EMBL/GenBank/DDBJ whole genome shotgun (WGS) entry which is preliminary data.</text>
</comment>
<gene>
    <name evidence="5" type="ORF">RUM43_010665</name>
</gene>
<keyword evidence="4" id="KW-0812">Transmembrane</keyword>
<dbReference type="PANTHER" id="PTHR24364:SF18">
    <property type="entry name" value="LP06937P"/>
    <property type="match status" value="1"/>
</dbReference>
<keyword evidence="3" id="KW-0677">Repeat</keyword>
<sequence length="451" mass="51665">MSQNRCALFDFHSVQGVKNRDKGIILIGTPSQRDTDNATSLFMFWMNGEKRVGFEGVPIDHNLVMNKLVWFFVLTLFTPGLSSGCNHKQLERCSCGVMGYQDQIQYVVNCTNTGFTNSSVLEYLPEEVEVLIFTGNSIPELPWNVFGVTKNYSKLRVVDMSNNKITEIFGKSYHRVSSVERLILNHNKISVSNGKGYNHHHPRVFSNFENLKELHLTDAFSDASENLAADLHDIFINSNLTKLMKLHLEQNRISGFGDTRVFCDLPNIMDLYLGDNLLTRIDFDITCLKHLRYIDLENNKIRMVTPRELAILDSFPARNQSLMLDLHNNPYSCECGTNDFFNWLQTTKVEVRRKDQIRCYHEPTTQSSIKSECFSILAKSLHPPSIQAAQYQATEILLGILLVISSLLLLGLLYTNRKAIRYKMNPILESVSKKVHYTSINENYEEQEVDV</sequence>
<dbReference type="Pfam" id="PF13855">
    <property type="entry name" value="LRR_8"/>
    <property type="match status" value="1"/>
</dbReference>
<dbReference type="SUPFAM" id="SSF52058">
    <property type="entry name" value="L domain-like"/>
    <property type="match status" value="1"/>
</dbReference>
<evidence type="ECO:0000313" key="6">
    <source>
        <dbReference type="Proteomes" id="UP001372834"/>
    </source>
</evidence>
<protein>
    <recommendedName>
        <fullName evidence="7">Trophoblast glycoprotein</fullName>
    </recommendedName>
</protein>
<dbReference type="InterPro" id="IPR032675">
    <property type="entry name" value="LRR_dom_sf"/>
</dbReference>
<evidence type="ECO:0000256" key="3">
    <source>
        <dbReference type="ARBA" id="ARBA00022737"/>
    </source>
</evidence>
<dbReference type="AlphaFoldDB" id="A0AAN8P4K0"/>
<dbReference type="PANTHER" id="PTHR24364">
    <property type="entry name" value="LP06937P"/>
    <property type="match status" value="1"/>
</dbReference>
<organism evidence="5 6">
    <name type="scientific">Polyplax serrata</name>
    <name type="common">Common mouse louse</name>
    <dbReference type="NCBI Taxonomy" id="468196"/>
    <lineage>
        <taxon>Eukaryota</taxon>
        <taxon>Metazoa</taxon>
        <taxon>Ecdysozoa</taxon>
        <taxon>Arthropoda</taxon>
        <taxon>Hexapoda</taxon>
        <taxon>Insecta</taxon>
        <taxon>Pterygota</taxon>
        <taxon>Neoptera</taxon>
        <taxon>Paraneoptera</taxon>
        <taxon>Psocodea</taxon>
        <taxon>Troctomorpha</taxon>
        <taxon>Phthiraptera</taxon>
        <taxon>Anoplura</taxon>
        <taxon>Polyplacidae</taxon>
        <taxon>Polyplax</taxon>
    </lineage>
</organism>